<evidence type="ECO:0000313" key="1">
    <source>
        <dbReference type="EnsemblMetazoa" id="MESCA003369-PA"/>
    </source>
</evidence>
<dbReference type="HOGENOM" id="CLU_2640975_0_0_1"/>
<dbReference type="EMBL" id="CAQQ02199771">
    <property type="status" value="NOT_ANNOTATED_CDS"/>
    <property type="molecule type" value="Genomic_DNA"/>
</dbReference>
<organism evidence="1 2">
    <name type="scientific">Megaselia scalaris</name>
    <name type="common">Humpbacked fly</name>
    <name type="synonym">Phora scalaris</name>
    <dbReference type="NCBI Taxonomy" id="36166"/>
    <lineage>
        <taxon>Eukaryota</taxon>
        <taxon>Metazoa</taxon>
        <taxon>Ecdysozoa</taxon>
        <taxon>Arthropoda</taxon>
        <taxon>Hexapoda</taxon>
        <taxon>Insecta</taxon>
        <taxon>Pterygota</taxon>
        <taxon>Neoptera</taxon>
        <taxon>Endopterygota</taxon>
        <taxon>Diptera</taxon>
        <taxon>Brachycera</taxon>
        <taxon>Muscomorpha</taxon>
        <taxon>Platypezoidea</taxon>
        <taxon>Phoridae</taxon>
        <taxon>Megaseliini</taxon>
        <taxon>Megaselia</taxon>
    </lineage>
</organism>
<reference evidence="2" key="1">
    <citation type="submission" date="2013-02" db="EMBL/GenBank/DDBJ databases">
        <authorList>
            <person name="Hughes D."/>
        </authorList>
    </citation>
    <scope>NUCLEOTIDE SEQUENCE</scope>
    <source>
        <strain>Durham</strain>
        <strain evidence="2">NC isolate 2 -- Noor lab</strain>
    </source>
</reference>
<sequence>MLGIVQSTAVSCNRQFIPPDKNPFFKKHSCKENMRTIANTTPPMTTVFERLSVAAKFISRDGTTKWNLQKTDRSCYL</sequence>
<reference evidence="1" key="2">
    <citation type="submission" date="2015-06" db="UniProtKB">
        <authorList>
            <consortium name="EnsemblMetazoa"/>
        </authorList>
    </citation>
    <scope>IDENTIFICATION</scope>
</reference>
<dbReference type="EnsemblMetazoa" id="MESCA003369-RA">
    <property type="protein sequence ID" value="MESCA003369-PA"/>
    <property type="gene ID" value="MESCA003369"/>
</dbReference>
<proteinExistence type="predicted"/>
<keyword evidence="2" id="KW-1185">Reference proteome</keyword>
<protein>
    <submittedName>
        <fullName evidence="1">Uncharacterized protein</fullName>
    </submittedName>
</protein>
<evidence type="ECO:0000313" key="2">
    <source>
        <dbReference type="Proteomes" id="UP000015102"/>
    </source>
</evidence>
<dbReference type="Proteomes" id="UP000015102">
    <property type="component" value="Unassembled WGS sequence"/>
</dbReference>
<dbReference type="EMBL" id="CAQQ02199770">
    <property type="status" value="NOT_ANNOTATED_CDS"/>
    <property type="molecule type" value="Genomic_DNA"/>
</dbReference>
<dbReference type="AlphaFoldDB" id="T1GIT4"/>
<accession>T1GIT4</accession>
<name>T1GIT4_MEGSC</name>